<feature type="domain" description="XdhC- CoxI" evidence="1">
    <location>
        <begin position="11"/>
        <end position="75"/>
    </location>
</feature>
<evidence type="ECO:0000259" key="1">
    <source>
        <dbReference type="Pfam" id="PF02625"/>
    </source>
</evidence>
<dbReference type="Pfam" id="PF02625">
    <property type="entry name" value="XdhC_CoxI"/>
    <property type="match status" value="1"/>
</dbReference>
<dbReference type="InterPro" id="IPR027051">
    <property type="entry name" value="XdhC_Rossmann_dom"/>
</dbReference>
<accession>A0ABN9P371</accession>
<reference evidence="3 4" key="1">
    <citation type="submission" date="2023-08" db="EMBL/GenBank/DDBJ databases">
        <authorList>
            <person name="Folkvardsen B D."/>
            <person name="Norman A."/>
        </authorList>
    </citation>
    <scope>NUCLEOTIDE SEQUENCE [LARGE SCALE GENOMIC DNA]</scope>
    <source>
        <strain evidence="3 4">Mu0050</strain>
    </source>
</reference>
<dbReference type="Proteomes" id="UP001190466">
    <property type="component" value="Chromosome"/>
</dbReference>
<evidence type="ECO:0000313" key="3">
    <source>
        <dbReference type="EMBL" id="CAJ1585923.1"/>
    </source>
</evidence>
<dbReference type="PANTHER" id="PTHR30388">
    <property type="entry name" value="ALDEHYDE OXIDOREDUCTASE MOLYBDENUM COFACTOR ASSEMBLY PROTEIN"/>
    <property type="match status" value="1"/>
</dbReference>
<keyword evidence="4" id="KW-1185">Reference proteome</keyword>
<dbReference type="Gene3D" id="3.40.50.720">
    <property type="entry name" value="NAD(P)-binding Rossmann-like Domain"/>
    <property type="match status" value="1"/>
</dbReference>
<gene>
    <name evidence="3" type="ORF">MU0050_003990</name>
</gene>
<evidence type="ECO:0000313" key="4">
    <source>
        <dbReference type="Proteomes" id="UP001190466"/>
    </source>
</evidence>
<dbReference type="Pfam" id="PF13478">
    <property type="entry name" value="XdhC_C"/>
    <property type="match status" value="1"/>
</dbReference>
<name>A0ABN9P371_9MYCO</name>
<proteinExistence type="predicted"/>
<dbReference type="InterPro" id="IPR003777">
    <property type="entry name" value="XdhC_CoxI"/>
</dbReference>
<dbReference type="RefSeq" id="WP_316512014.1">
    <property type="nucleotide sequence ID" value="NZ_OY726395.1"/>
</dbReference>
<organism evidence="3 4">
    <name type="scientific">[Mycobacterium] wendilense</name>
    <dbReference type="NCBI Taxonomy" id="3064284"/>
    <lineage>
        <taxon>Bacteria</taxon>
        <taxon>Bacillati</taxon>
        <taxon>Actinomycetota</taxon>
        <taxon>Actinomycetes</taxon>
        <taxon>Mycobacteriales</taxon>
        <taxon>Mycobacteriaceae</taxon>
        <taxon>Mycolicibacter</taxon>
    </lineage>
</organism>
<dbReference type="InterPro" id="IPR052698">
    <property type="entry name" value="MoCofactor_Util/Proc"/>
</dbReference>
<dbReference type="EMBL" id="OY726395">
    <property type="protein sequence ID" value="CAJ1585923.1"/>
    <property type="molecule type" value="Genomic_DNA"/>
</dbReference>
<dbReference type="PANTHER" id="PTHR30388:SF4">
    <property type="entry name" value="MOLYBDENUM COFACTOR INSERTION CHAPERONE PAOD"/>
    <property type="match status" value="1"/>
</dbReference>
<evidence type="ECO:0000259" key="2">
    <source>
        <dbReference type="Pfam" id="PF13478"/>
    </source>
</evidence>
<protein>
    <submittedName>
        <fullName evidence="3">XdhC family protein</fullName>
    </submittedName>
</protein>
<feature type="domain" description="XdhC Rossmann" evidence="2">
    <location>
        <begin position="118"/>
        <end position="230"/>
    </location>
</feature>
<sequence>MTMTERVVQLRRARTPFVHATVVRAQPPASARPGDEAILLADGTIEGFVGGQCAQNSVRKAALGALEAGESLLLRVLPDGEVDFPQAPGARVVVNPCLSGGALEIFLVPETPAPLVRIYGTTPIAEAFAQLCAAVGYDTARGTDADPDEMATGSAVVIASHGGPEAEIIRAALDAGVGYVGLVASRVRGAEVLAAAAVTDAERARVHTPVGLDIGARTAPEIAVAILAQVISGVRRGGLLRPAPAAAAVREVIDPVCGMSVVVAAATPYLRLDGEEHWFCGVGCRDTFAAARR</sequence>